<gene>
    <name evidence="2" type="ORF">OEV82_04930</name>
</gene>
<evidence type="ECO:0000313" key="3">
    <source>
        <dbReference type="Proteomes" id="UP001208656"/>
    </source>
</evidence>
<dbReference type="Gene3D" id="3.40.50.1110">
    <property type="entry name" value="SGNH hydrolase"/>
    <property type="match status" value="1"/>
</dbReference>
<proteinExistence type="predicted"/>
<comment type="caution">
    <text evidence="2">The sequence shown here is derived from an EMBL/GenBank/DDBJ whole genome shotgun (WGS) entry which is preliminary data.</text>
</comment>
<dbReference type="PANTHER" id="PTHR30383">
    <property type="entry name" value="THIOESTERASE 1/PROTEASE 1/LYSOPHOSPHOLIPASE L1"/>
    <property type="match status" value="1"/>
</dbReference>
<name>A0ABT2WE67_9BACI</name>
<sequence>MKDFFNHEYVRANQVEKKRHHSNYYLEYLFDLSQRKDKVVIAVIGSSVTKGSGASILENNWPTQLLYALHREGIRNIKLINLGFSRFKAQDLLAKGVITELSKQQPDLIIFETSVINNYRQATTMEHTIKYIDILLNKITKELPDAKLIVISPNPILSMKKNKIGFYYQDYLEQSEKYVREKGYDYLNIYERMNEYIDNENGSLTEYLADEIHPNDRGYKLWSKLLMDYMKNGKISENIW</sequence>
<dbReference type="Pfam" id="PF13472">
    <property type="entry name" value="Lipase_GDSL_2"/>
    <property type="match status" value="1"/>
</dbReference>
<dbReference type="EMBL" id="JAOUSE010000008">
    <property type="protein sequence ID" value="MCU9593795.1"/>
    <property type="molecule type" value="Genomic_DNA"/>
</dbReference>
<dbReference type="InterPro" id="IPR013830">
    <property type="entry name" value="SGNH_hydro"/>
</dbReference>
<accession>A0ABT2WE67</accession>
<dbReference type="GO" id="GO:0016787">
    <property type="term" value="F:hydrolase activity"/>
    <property type="evidence" value="ECO:0007669"/>
    <property type="project" value="UniProtKB-KW"/>
</dbReference>
<keyword evidence="2" id="KW-0378">Hydrolase</keyword>
<keyword evidence="3" id="KW-1185">Reference proteome</keyword>
<organism evidence="2 3">
    <name type="scientific">Pallidibacillus thermolactis</name>
    <dbReference type="NCBI Taxonomy" id="251051"/>
    <lineage>
        <taxon>Bacteria</taxon>
        <taxon>Bacillati</taxon>
        <taxon>Bacillota</taxon>
        <taxon>Bacilli</taxon>
        <taxon>Bacillales</taxon>
        <taxon>Bacillaceae</taxon>
        <taxon>Pallidibacillus</taxon>
    </lineage>
</organism>
<feature type="domain" description="SGNH hydrolase-type esterase" evidence="1">
    <location>
        <begin position="43"/>
        <end position="221"/>
    </location>
</feature>
<evidence type="ECO:0000259" key="1">
    <source>
        <dbReference type="Pfam" id="PF13472"/>
    </source>
</evidence>
<dbReference type="CDD" id="cd00229">
    <property type="entry name" value="SGNH_hydrolase"/>
    <property type="match status" value="1"/>
</dbReference>
<protein>
    <submittedName>
        <fullName evidence="2">SGNH/GDSL hydrolase family protein</fullName>
    </submittedName>
</protein>
<dbReference type="RefSeq" id="WP_173661048.1">
    <property type="nucleotide sequence ID" value="NZ_JAOUSE010000008.1"/>
</dbReference>
<evidence type="ECO:0000313" key="2">
    <source>
        <dbReference type="EMBL" id="MCU9593795.1"/>
    </source>
</evidence>
<dbReference type="InterPro" id="IPR036514">
    <property type="entry name" value="SGNH_hydro_sf"/>
</dbReference>
<reference evidence="2 3" key="1">
    <citation type="submission" date="2022-10" db="EMBL/GenBank/DDBJ databases">
        <title>Description of Fervidibacillus gen. nov. in the family Fervidibacillaceae fam. nov. with two species, Fervidibacillus albus sp. nov., and Fervidibacillus halotolerans sp. nov., isolated from tidal flat sediments.</title>
        <authorList>
            <person name="Kwon K.K."/>
            <person name="Yang S.-H."/>
        </authorList>
    </citation>
    <scope>NUCLEOTIDE SEQUENCE [LARGE SCALE GENOMIC DNA]</scope>
    <source>
        <strain evidence="2 3">DSM 23332</strain>
    </source>
</reference>
<dbReference type="InterPro" id="IPR051532">
    <property type="entry name" value="Ester_Hydrolysis_Enzymes"/>
</dbReference>
<dbReference type="SUPFAM" id="SSF52266">
    <property type="entry name" value="SGNH hydrolase"/>
    <property type="match status" value="1"/>
</dbReference>
<dbReference type="Proteomes" id="UP001208656">
    <property type="component" value="Unassembled WGS sequence"/>
</dbReference>